<dbReference type="RefSeq" id="WP_204445735.1">
    <property type="nucleotide sequence ID" value="NZ_JACJKY010000007.1"/>
</dbReference>
<dbReference type="CDD" id="cd00093">
    <property type="entry name" value="HTH_XRE"/>
    <property type="match status" value="2"/>
</dbReference>
<feature type="domain" description="HTH cro/C1-type" evidence="2">
    <location>
        <begin position="92"/>
        <end position="127"/>
    </location>
</feature>
<dbReference type="PANTHER" id="PTHR46558">
    <property type="entry name" value="TRACRIPTIONAL REGULATORY PROTEIN-RELATED-RELATED"/>
    <property type="match status" value="1"/>
</dbReference>
<dbReference type="GO" id="GO:0003677">
    <property type="term" value="F:DNA binding"/>
    <property type="evidence" value="ECO:0007669"/>
    <property type="project" value="UniProtKB-KW"/>
</dbReference>
<dbReference type="InterPro" id="IPR001387">
    <property type="entry name" value="Cro/C1-type_HTH"/>
</dbReference>
<dbReference type="Proteomes" id="UP000774750">
    <property type="component" value="Unassembled WGS sequence"/>
</dbReference>
<evidence type="ECO:0000256" key="1">
    <source>
        <dbReference type="ARBA" id="ARBA00023125"/>
    </source>
</evidence>
<dbReference type="SUPFAM" id="SSF47413">
    <property type="entry name" value="lambda repressor-like DNA-binding domains"/>
    <property type="match status" value="2"/>
</dbReference>
<keyword evidence="1" id="KW-0238">DNA-binding</keyword>
<reference evidence="3" key="1">
    <citation type="submission" date="2020-08" db="EMBL/GenBank/DDBJ databases">
        <authorList>
            <person name="Cejkova D."/>
            <person name="Kubasova T."/>
            <person name="Jahodarova E."/>
            <person name="Rychlik I."/>
        </authorList>
    </citation>
    <scope>NUCLEOTIDE SEQUENCE</scope>
    <source>
        <strain evidence="3">An559</strain>
    </source>
</reference>
<dbReference type="InterPro" id="IPR010982">
    <property type="entry name" value="Lambda_DNA-bd_dom_sf"/>
</dbReference>
<accession>A0A938X8M3</accession>
<comment type="caution">
    <text evidence="3">The sequence shown here is derived from an EMBL/GenBank/DDBJ whole genome shotgun (WGS) entry which is preliminary data.</text>
</comment>
<dbReference type="PANTHER" id="PTHR46558:SF5">
    <property type="entry name" value="TRANSCRIPTION REGULATOR"/>
    <property type="match status" value="1"/>
</dbReference>
<dbReference type="Pfam" id="PF01381">
    <property type="entry name" value="HTH_3"/>
    <property type="match status" value="2"/>
</dbReference>
<dbReference type="Gene3D" id="1.10.260.40">
    <property type="entry name" value="lambda repressor-like DNA-binding domains"/>
    <property type="match status" value="2"/>
</dbReference>
<dbReference type="EMBL" id="JACJKY010000007">
    <property type="protein sequence ID" value="MBM6920644.1"/>
    <property type="molecule type" value="Genomic_DNA"/>
</dbReference>
<dbReference type="SMART" id="SM00530">
    <property type="entry name" value="HTH_XRE"/>
    <property type="match status" value="2"/>
</dbReference>
<organism evidence="3 4">
    <name type="scientific">Merdimmobilis hominis</name>
    <dbReference type="NCBI Taxonomy" id="2897707"/>
    <lineage>
        <taxon>Bacteria</taxon>
        <taxon>Bacillati</taxon>
        <taxon>Bacillota</taxon>
        <taxon>Clostridia</taxon>
        <taxon>Eubacteriales</taxon>
        <taxon>Oscillospiraceae</taxon>
        <taxon>Merdimmobilis</taxon>
    </lineage>
</organism>
<keyword evidence="4" id="KW-1185">Reference proteome</keyword>
<gene>
    <name evidence="3" type="ORF">H6A12_05675</name>
</gene>
<name>A0A938X8M3_9FIRM</name>
<evidence type="ECO:0000313" key="4">
    <source>
        <dbReference type="Proteomes" id="UP000774750"/>
    </source>
</evidence>
<reference evidence="3" key="2">
    <citation type="journal article" date="2021" name="Sci. Rep.">
        <title>The distribution of antibiotic resistance genes in chicken gut microbiota commensals.</title>
        <authorList>
            <person name="Juricova H."/>
            <person name="Matiasovicova J."/>
            <person name="Kubasova T."/>
            <person name="Cejkova D."/>
            <person name="Rychlik I."/>
        </authorList>
    </citation>
    <scope>NUCLEOTIDE SEQUENCE</scope>
    <source>
        <strain evidence="3">An559</strain>
    </source>
</reference>
<proteinExistence type="predicted"/>
<dbReference type="AlphaFoldDB" id="A0A938X8M3"/>
<evidence type="ECO:0000259" key="2">
    <source>
        <dbReference type="PROSITE" id="PS50943"/>
    </source>
</evidence>
<protein>
    <submittedName>
        <fullName evidence="3">Helix-turn-helix domain-containing protein</fullName>
    </submittedName>
</protein>
<evidence type="ECO:0000313" key="3">
    <source>
        <dbReference type="EMBL" id="MBM6920644.1"/>
    </source>
</evidence>
<sequence>MILHLRYDFENSDNCDTVGKTLRYYRLHRRYSTRELAEKVGVVPATITLYENDKHPIKYKTAVLLAEALGIDRKLLFDEYTSFVDYPCDMLLREMRKRLSLNQSQMAQEIGVAQSAYSAWERAARTPRRQEYEKIVPLIKKANIHR</sequence>
<dbReference type="PROSITE" id="PS50943">
    <property type="entry name" value="HTH_CROC1"/>
    <property type="match status" value="2"/>
</dbReference>
<feature type="domain" description="HTH cro/C1-type" evidence="2">
    <location>
        <begin position="22"/>
        <end position="76"/>
    </location>
</feature>